<name>A0A8R1Y526_ONCVO</name>
<organism evidence="1 2">
    <name type="scientific">Onchocerca volvulus</name>
    <dbReference type="NCBI Taxonomy" id="6282"/>
    <lineage>
        <taxon>Eukaryota</taxon>
        <taxon>Metazoa</taxon>
        <taxon>Ecdysozoa</taxon>
        <taxon>Nematoda</taxon>
        <taxon>Chromadorea</taxon>
        <taxon>Rhabditida</taxon>
        <taxon>Spirurina</taxon>
        <taxon>Spiruromorpha</taxon>
        <taxon>Filarioidea</taxon>
        <taxon>Onchocercidae</taxon>
        <taxon>Onchocerca</taxon>
    </lineage>
</organism>
<dbReference type="EMBL" id="CMVM020000279">
    <property type="status" value="NOT_ANNOTATED_CDS"/>
    <property type="molecule type" value="Genomic_DNA"/>
</dbReference>
<keyword evidence="2" id="KW-1185">Reference proteome</keyword>
<accession>A0A8R1Y526</accession>
<evidence type="ECO:0000313" key="1">
    <source>
        <dbReference type="EnsemblMetazoa" id="OVOC9480.1"/>
    </source>
</evidence>
<reference evidence="1" key="2">
    <citation type="submission" date="2022-06" db="UniProtKB">
        <authorList>
            <consortium name="EnsemblMetazoa"/>
        </authorList>
    </citation>
    <scope>IDENTIFICATION</scope>
</reference>
<protein>
    <submittedName>
        <fullName evidence="1">Uncharacterized protein</fullName>
    </submittedName>
</protein>
<sequence>MTDAHMYGLKSRILPMAENDATIMQSCNDYATRLFWSVKPGYKDSAKTYGLLLQQLHKEYD</sequence>
<dbReference type="EnsemblMetazoa" id="OVOC9480.1">
    <property type="protein sequence ID" value="OVOC9480.1"/>
    <property type="gene ID" value="WBGene00246289"/>
</dbReference>
<proteinExistence type="predicted"/>
<reference evidence="2" key="1">
    <citation type="submission" date="2013-10" db="EMBL/GenBank/DDBJ databases">
        <title>Genome sequencing of Onchocerca volvulus.</title>
        <authorList>
            <person name="Cotton J."/>
            <person name="Tsai J."/>
            <person name="Stanley E."/>
            <person name="Tracey A."/>
            <person name="Holroyd N."/>
            <person name="Lustigman S."/>
            <person name="Berriman M."/>
        </authorList>
    </citation>
    <scope>NUCLEOTIDE SEQUENCE</scope>
</reference>
<dbReference type="Proteomes" id="UP000024404">
    <property type="component" value="Unassembled WGS sequence"/>
</dbReference>
<evidence type="ECO:0000313" key="2">
    <source>
        <dbReference type="Proteomes" id="UP000024404"/>
    </source>
</evidence>
<dbReference type="AlphaFoldDB" id="A0A8R1Y526"/>